<sequence length="288" mass="29884">MSTNNSRPSKAERSASAREKAAQMQATQAAAQKRKSLMVKLGVLAAVVVVVALVVVLIVQNNNAKISATGSAPQGGNAAGGILLTSPTTVADTSGIKIDNTNLVLKDDRPTTPEPSELTVGGKGEPVNVTSYIDANCVHCAEFESTYGPQLKQWLADGKITLEYRNVGFLDGGSPSNFSSRGANALACVADQSPAAYLDFATALWGHYDQGELKNAELSDMAVAAGASDSVKSCIDKGTFRPFVEKTTVTAQNEGVGGTPSIFVQGKSVDLASKDFVEAVESAIKANA</sequence>
<evidence type="ECO:0000313" key="5">
    <source>
        <dbReference type="Proteomes" id="UP000606115"/>
    </source>
</evidence>
<organism evidence="4 5">
    <name type="scientific">Glutamicibacter ardleyensis</name>
    <dbReference type="NCBI Taxonomy" id="225894"/>
    <lineage>
        <taxon>Bacteria</taxon>
        <taxon>Bacillati</taxon>
        <taxon>Actinomycetota</taxon>
        <taxon>Actinomycetes</taxon>
        <taxon>Micrococcales</taxon>
        <taxon>Micrococcaceae</taxon>
        <taxon>Glutamicibacter</taxon>
    </lineage>
</organism>
<keyword evidence="5" id="KW-1185">Reference proteome</keyword>
<name>A0ABQ2DBU5_9MICC</name>
<feature type="region of interest" description="Disordered" evidence="1">
    <location>
        <begin position="1"/>
        <end position="27"/>
    </location>
</feature>
<proteinExistence type="predicted"/>
<gene>
    <name evidence="4" type="ORF">GCM10007173_09280</name>
</gene>
<dbReference type="SUPFAM" id="SSF52833">
    <property type="entry name" value="Thioredoxin-like"/>
    <property type="match status" value="1"/>
</dbReference>
<comment type="caution">
    <text evidence="4">The sequence shown here is derived from an EMBL/GenBank/DDBJ whole genome shotgun (WGS) entry which is preliminary data.</text>
</comment>
<evidence type="ECO:0000256" key="2">
    <source>
        <dbReference type="SAM" id="Phobius"/>
    </source>
</evidence>
<dbReference type="Gene3D" id="3.40.30.10">
    <property type="entry name" value="Glutaredoxin"/>
    <property type="match status" value="1"/>
</dbReference>
<evidence type="ECO:0000256" key="1">
    <source>
        <dbReference type="SAM" id="MobiDB-lite"/>
    </source>
</evidence>
<evidence type="ECO:0000313" key="4">
    <source>
        <dbReference type="EMBL" id="GGJ52860.1"/>
    </source>
</evidence>
<evidence type="ECO:0000259" key="3">
    <source>
        <dbReference type="Pfam" id="PF13462"/>
    </source>
</evidence>
<dbReference type="Pfam" id="PF13462">
    <property type="entry name" value="Thioredoxin_4"/>
    <property type="match status" value="1"/>
</dbReference>
<accession>A0ABQ2DBU5</accession>
<feature type="domain" description="Thioredoxin-like fold" evidence="3">
    <location>
        <begin position="117"/>
        <end position="280"/>
    </location>
</feature>
<keyword evidence="2" id="KW-0812">Transmembrane</keyword>
<dbReference type="Proteomes" id="UP000606115">
    <property type="component" value="Unassembled WGS sequence"/>
</dbReference>
<keyword evidence="2" id="KW-1133">Transmembrane helix</keyword>
<dbReference type="EMBL" id="BMKX01000002">
    <property type="protein sequence ID" value="GGJ52860.1"/>
    <property type="molecule type" value="Genomic_DNA"/>
</dbReference>
<dbReference type="RefSeq" id="WP_188684116.1">
    <property type="nucleotide sequence ID" value="NZ_BMKX01000002.1"/>
</dbReference>
<reference evidence="5" key="1">
    <citation type="journal article" date="2019" name="Int. J. Syst. Evol. Microbiol.">
        <title>The Global Catalogue of Microorganisms (GCM) 10K type strain sequencing project: providing services to taxonomists for standard genome sequencing and annotation.</title>
        <authorList>
            <consortium name="The Broad Institute Genomics Platform"/>
            <consortium name="The Broad Institute Genome Sequencing Center for Infectious Disease"/>
            <person name="Wu L."/>
            <person name="Ma J."/>
        </authorList>
    </citation>
    <scope>NUCLEOTIDE SEQUENCE [LARGE SCALE GENOMIC DNA]</scope>
    <source>
        <strain evidence="5">CGMCC 1.3685</strain>
    </source>
</reference>
<feature type="transmembrane region" description="Helical" evidence="2">
    <location>
        <begin position="41"/>
        <end position="59"/>
    </location>
</feature>
<dbReference type="InterPro" id="IPR012336">
    <property type="entry name" value="Thioredoxin-like_fold"/>
</dbReference>
<dbReference type="InterPro" id="IPR036249">
    <property type="entry name" value="Thioredoxin-like_sf"/>
</dbReference>
<keyword evidence="2" id="KW-0472">Membrane</keyword>
<feature type="compositionally biased region" description="Basic and acidic residues" evidence="1">
    <location>
        <begin position="9"/>
        <end position="21"/>
    </location>
</feature>
<protein>
    <recommendedName>
        <fullName evidence="3">Thioredoxin-like fold domain-containing protein</fullName>
    </recommendedName>
</protein>
<dbReference type="GeneID" id="303303320"/>